<dbReference type="CDD" id="cd02932">
    <property type="entry name" value="OYE_YqiM_FMN"/>
    <property type="match status" value="1"/>
</dbReference>
<dbReference type="SUPFAM" id="SSF51395">
    <property type="entry name" value="FMN-linked oxidoreductases"/>
    <property type="match status" value="1"/>
</dbReference>
<gene>
    <name evidence="3" type="ORF">WI372_04145</name>
</gene>
<dbReference type="EMBL" id="JBBHLI010000002">
    <property type="protein sequence ID" value="MEK9500156.1"/>
    <property type="molecule type" value="Genomic_DNA"/>
</dbReference>
<evidence type="ECO:0000313" key="3">
    <source>
        <dbReference type="EMBL" id="MEK9500156.1"/>
    </source>
</evidence>
<dbReference type="InterPro" id="IPR001155">
    <property type="entry name" value="OxRdtase_FMN_N"/>
</dbReference>
<dbReference type="InterPro" id="IPR002938">
    <property type="entry name" value="FAD-bd"/>
</dbReference>
<feature type="domain" description="FAD-binding" evidence="2">
    <location>
        <begin position="6"/>
        <end position="313"/>
    </location>
</feature>
<dbReference type="Gene3D" id="3.50.50.60">
    <property type="entry name" value="FAD/NAD(P)-binding domain"/>
    <property type="match status" value="1"/>
</dbReference>
<protein>
    <submittedName>
        <fullName evidence="3">Bifunctional salicylyl-CoA 5-hydroxylase/oxidoreductase</fullName>
    </submittedName>
</protein>
<dbReference type="PRINTS" id="PR00420">
    <property type="entry name" value="RNGMNOXGNASE"/>
</dbReference>
<dbReference type="Pfam" id="PF01494">
    <property type="entry name" value="FAD_binding_3"/>
    <property type="match status" value="1"/>
</dbReference>
<dbReference type="NCBIfam" id="NF006101">
    <property type="entry name" value="PRK08255.1"/>
    <property type="match status" value="1"/>
</dbReference>
<dbReference type="RefSeq" id="WP_405286356.1">
    <property type="nucleotide sequence ID" value="NZ_JBBHLI010000002.1"/>
</dbReference>
<dbReference type="PANTHER" id="PTHR43303:SF3">
    <property type="entry name" value="BLR3436 PROTEIN"/>
    <property type="match status" value="1"/>
</dbReference>
<feature type="domain" description="NADH:flavin oxidoreductase/NADH oxidase N-terminal" evidence="1">
    <location>
        <begin position="393"/>
        <end position="726"/>
    </location>
</feature>
<organism evidence="3 4">
    <name type="scientific">Gaopeijia maritima</name>
    <dbReference type="NCBI Taxonomy" id="3119007"/>
    <lineage>
        <taxon>Bacteria</taxon>
        <taxon>Pseudomonadati</taxon>
        <taxon>Gemmatimonadota</taxon>
        <taxon>Longimicrobiia</taxon>
        <taxon>Gaopeijiales</taxon>
        <taxon>Gaopeijiaceae</taxon>
        <taxon>Gaopeijia</taxon>
    </lineage>
</organism>
<reference evidence="3 4" key="1">
    <citation type="submission" date="2024-02" db="EMBL/GenBank/DDBJ databases">
        <title>A novel Gemmatimonadota bacterium.</title>
        <authorList>
            <person name="Du Z.-J."/>
            <person name="Ye Y.-Q."/>
        </authorList>
    </citation>
    <scope>NUCLEOTIDE SEQUENCE [LARGE SCALE GENOMIC DNA]</scope>
    <source>
        <strain evidence="3 4">DH-20</strain>
    </source>
</reference>
<dbReference type="InterPro" id="IPR044152">
    <property type="entry name" value="YqjM-like"/>
</dbReference>
<evidence type="ECO:0000259" key="2">
    <source>
        <dbReference type="Pfam" id="PF01494"/>
    </source>
</evidence>
<sequence length="751" mass="83825">MRIVSIGGGPAGLYAAILLKKDDPTREVVVHERNRADDTFGFGVVFSDATMDNLRQADAPTYDAIVAALAHWDDIDIHYRGEVITSTGHGFSGMSRIRLLNILQDRCRELGVRMHFESEVGSVAEVGEADLILAADGVNSRVRSEFADDFGTALDLRPNRFVWLGTDRVFDAFTFYFKNDEHGLWRVHAYQYEEGHSTFIVECTEDTWRSAGLQDASEAHTAAFCEALFADELDGARLICNRSVWRRFPIVRTRRWSRGNVVLLGDAAHTAHFSIGSGTRLALEDVIALVDQIRAQPDVPSALAAYEESHRKEVESLQRAAQASLEWFEATERYMAQHPTQFAFNLLTRSLRIDHQNLKVRDPAFIARVDDWFAGEAERQSGRTLPRPAPPPLLTPFRLRGMTLDNRVVVSPMCQYQATDGRVDDWHLVHYGSRAVGGAGLIYAEMTNVSAEARITPGCAGLYRPDHVDAWRRVVDFVHGRSQAKIAMQLGHAGRKAATCRPWEGEGSDAPLEEGEWPILAPSPIPWRPPNQVPREMTRADMDAVIADYQRAAGYAMDAGFDLLEIHFAHGYLLGTFISPLTNDRTDAYGGSLDARMRFPLEVFDACRAIWPEDRPMSVRISAVDWAPGGMGPGDAVEVARHLESHGCDIVDVSAGQTVAHQRPRYGRQFQTPFSDRIRQELGIHTMAVGNISSYMDVNAILAAGRADLCLLARAHLWDPYWTRHAAFAAGAPLPWPDSYRSLDRYTPRFE</sequence>
<dbReference type="Pfam" id="PF00724">
    <property type="entry name" value="Oxidored_FMN"/>
    <property type="match status" value="1"/>
</dbReference>
<dbReference type="PANTHER" id="PTHR43303">
    <property type="entry name" value="NADPH DEHYDROGENASE C23G7.10C-RELATED"/>
    <property type="match status" value="1"/>
</dbReference>
<evidence type="ECO:0000259" key="1">
    <source>
        <dbReference type="Pfam" id="PF00724"/>
    </source>
</evidence>
<dbReference type="Gene3D" id="3.30.9.20">
    <property type="match status" value="1"/>
</dbReference>
<dbReference type="SUPFAM" id="SSF51905">
    <property type="entry name" value="FAD/NAD(P)-binding domain"/>
    <property type="match status" value="1"/>
</dbReference>
<evidence type="ECO:0000313" key="4">
    <source>
        <dbReference type="Proteomes" id="UP001484239"/>
    </source>
</evidence>
<dbReference type="Proteomes" id="UP001484239">
    <property type="component" value="Unassembled WGS sequence"/>
</dbReference>
<proteinExistence type="predicted"/>
<name>A0ABU9E611_9BACT</name>
<dbReference type="Gene3D" id="3.20.20.70">
    <property type="entry name" value="Aldolase class I"/>
    <property type="match status" value="1"/>
</dbReference>
<dbReference type="InterPro" id="IPR036188">
    <property type="entry name" value="FAD/NAD-bd_sf"/>
</dbReference>
<comment type="caution">
    <text evidence="3">The sequence shown here is derived from an EMBL/GenBank/DDBJ whole genome shotgun (WGS) entry which is preliminary data.</text>
</comment>
<accession>A0ABU9E611</accession>
<dbReference type="InterPro" id="IPR013785">
    <property type="entry name" value="Aldolase_TIM"/>
</dbReference>
<keyword evidence="4" id="KW-1185">Reference proteome</keyword>